<dbReference type="EMBL" id="UINC01100013">
    <property type="protein sequence ID" value="SVC59728.1"/>
    <property type="molecule type" value="Genomic_DNA"/>
</dbReference>
<dbReference type="AlphaFoldDB" id="A0A382NGS9"/>
<accession>A0A382NGS9</accession>
<reference evidence="1" key="1">
    <citation type="submission" date="2018-05" db="EMBL/GenBank/DDBJ databases">
        <authorList>
            <person name="Lanie J.A."/>
            <person name="Ng W.-L."/>
            <person name="Kazmierczak K.M."/>
            <person name="Andrzejewski T.M."/>
            <person name="Davidsen T.M."/>
            <person name="Wayne K.J."/>
            <person name="Tettelin H."/>
            <person name="Glass J.I."/>
            <person name="Rusch D."/>
            <person name="Podicherti R."/>
            <person name="Tsui H.-C.T."/>
            <person name="Winkler M.E."/>
        </authorList>
    </citation>
    <scope>NUCLEOTIDE SEQUENCE</scope>
</reference>
<name>A0A382NGS9_9ZZZZ</name>
<protein>
    <submittedName>
        <fullName evidence="1">Uncharacterized protein</fullName>
    </submittedName>
</protein>
<proteinExistence type="predicted"/>
<sequence length="34" mass="4103">MRLLYCVWVLPIQSQKQYDTIVSTYLIAFEDVEH</sequence>
<organism evidence="1">
    <name type="scientific">marine metagenome</name>
    <dbReference type="NCBI Taxonomy" id="408172"/>
    <lineage>
        <taxon>unclassified sequences</taxon>
        <taxon>metagenomes</taxon>
        <taxon>ecological metagenomes</taxon>
    </lineage>
</organism>
<gene>
    <name evidence="1" type="ORF">METZ01_LOCUS312582</name>
</gene>
<evidence type="ECO:0000313" key="1">
    <source>
        <dbReference type="EMBL" id="SVC59728.1"/>
    </source>
</evidence>